<gene>
    <name evidence="1" type="ORF">VNO77_34343</name>
</gene>
<dbReference type="EMBL" id="JAYMYQ010000008">
    <property type="protein sequence ID" value="KAK7315770.1"/>
    <property type="molecule type" value="Genomic_DNA"/>
</dbReference>
<evidence type="ECO:0000313" key="1">
    <source>
        <dbReference type="EMBL" id="KAK7315770.1"/>
    </source>
</evidence>
<organism evidence="1 2">
    <name type="scientific">Canavalia gladiata</name>
    <name type="common">Sword bean</name>
    <name type="synonym">Dolichos gladiatus</name>
    <dbReference type="NCBI Taxonomy" id="3824"/>
    <lineage>
        <taxon>Eukaryota</taxon>
        <taxon>Viridiplantae</taxon>
        <taxon>Streptophyta</taxon>
        <taxon>Embryophyta</taxon>
        <taxon>Tracheophyta</taxon>
        <taxon>Spermatophyta</taxon>
        <taxon>Magnoliopsida</taxon>
        <taxon>eudicotyledons</taxon>
        <taxon>Gunneridae</taxon>
        <taxon>Pentapetalae</taxon>
        <taxon>rosids</taxon>
        <taxon>fabids</taxon>
        <taxon>Fabales</taxon>
        <taxon>Fabaceae</taxon>
        <taxon>Papilionoideae</taxon>
        <taxon>50 kb inversion clade</taxon>
        <taxon>NPAAA clade</taxon>
        <taxon>indigoferoid/millettioid clade</taxon>
        <taxon>Phaseoleae</taxon>
        <taxon>Canavalia</taxon>
    </lineage>
</organism>
<dbReference type="AlphaFoldDB" id="A0AAN9PX58"/>
<dbReference type="Proteomes" id="UP001367508">
    <property type="component" value="Unassembled WGS sequence"/>
</dbReference>
<proteinExistence type="predicted"/>
<protein>
    <submittedName>
        <fullName evidence="1">Uncharacterized protein</fullName>
    </submittedName>
</protein>
<keyword evidence="2" id="KW-1185">Reference proteome</keyword>
<accession>A0AAN9PX58</accession>
<evidence type="ECO:0000313" key="2">
    <source>
        <dbReference type="Proteomes" id="UP001367508"/>
    </source>
</evidence>
<comment type="caution">
    <text evidence="1">The sequence shown here is derived from an EMBL/GenBank/DDBJ whole genome shotgun (WGS) entry which is preliminary data.</text>
</comment>
<sequence>MIMVVPHVIRVKLLGIQTETRNSPSADEELPLEVLWLREAKSPTLFLRTIDDPNFGVGCVGGVVATRSIPWSTLNPLLPFVLNYGNHTKLTVGSASSAFSIPYLPRYG</sequence>
<reference evidence="1 2" key="1">
    <citation type="submission" date="2024-01" db="EMBL/GenBank/DDBJ databases">
        <title>The genomes of 5 underutilized Papilionoideae crops provide insights into root nodulation and disease resistanc.</title>
        <authorList>
            <person name="Jiang F."/>
        </authorList>
    </citation>
    <scope>NUCLEOTIDE SEQUENCE [LARGE SCALE GENOMIC DNA]</scope>
    <source>
        <strain evidence="1">LVBAO_FW01</strain>
        <tissue evidence="1">Leaves</tissue>
    </source>
</reference>
<name>A0AAN9PX58_CANGL</name>